<proteinExistence type="predicted"/>
<evidence type="ECO:0000256" key="1">
    <source>
        <dbReference type="ARBA" id="ARBA00023002"/>
    </source>
</evidence>
<dbReference type="FunFam" id="3.20.20.100:FF:000004">
    <property type="entry name" value="Oxidoreductase, aldo/keto reductase"/>
    <property type="match status" value="1"/>
</dbReference>
<evidence type="ECO:0000313" key="4">
    <source>
        <dbReference type="Proteomes" id="UP000029409"/>
    </source>
</evidence>
<keyword evidence="1" id="KW-0560">Oxidoreductase</keyword>
<dbReference type="Gene3D" id="3.20.20.100">
    <property type="entry name" value="NADP-dependent oxidoreductase domain"/>
    <property type="match status" value="1"/>
</dbReference>
<dbReference type="InterPro" id="IPR020471">
    <property type="entry name" value="AKR"/>
</dbReference>
<dbReference type="InterPro" id="IPR023210">
    <property type="entry name" value="NADP_OxRdtase_dom"/>
</dbReference>
<dbReference type="GO" id="GO:0005829">
    <property type="term" value="C:cytosol"/>
    <property type="evidence" value="ECO:0007669"/>
    <property type="project" value="TreeGrafter"/>
</dbReference>
<dbReference type="RefSeq" id="WP_042208311.1">
    <property type="nucleotide sequence ID" value="NZ_CP009288.1"/>
</dbReference>
<dbReference type="CDD" id="cd19091">
    <property type="entry name" value="AKR_PsAKR"/>
    <property type="match status" value="1"/>
</dbReference>
<dbReference type="Proteomes" id="UP000029409">
    <property type="component" value="Chromosome"/>
</dbReference>
<dbReference type="eggNOG" id="COG0667">
    <property type="taxonomic scope" value="Bacteria"/>
</dbReference>
<keyword evidence="4" id="KW-1185">Reference proteome</keyword>
<dbReference type="EMBL" id="CP009288">
    <property type="protein sequence ID" value="AIQ14555.1"/>
    <property type="molecule type" value="Genomic_DNA"/>
</dbReference>
<name>A0A089HUW4_PAEDU</name>
<dbReference type="OrthoDB" id="9773828at2"/>
<organism evidence="3 4">
    <name type="scientific">Paenibacillus durus</name>
    <name type="common">Paenibacillus azotofixans</name>
    <dbReference type="NCBI Taxonomy" id="44251"/>
    <lineage>
        <taxon>Bacteria</taxon>
        <taxon>Bacillati</taxon>
        <taxon>Bacillota</taxon>
        <taxon>Bacilli</taxon>
        <taxon>Bacillales</taxon>
        <taxon>Paenibacillaceae</taxon>
        <taxon>Paenibacillus</taxon>
    </lineage>
</organism>
<dbReference type="GO" id="GO:0016491">
    <property type="term" value="F:oxidoreductase activity"/>
    <property type="evidence" value="ECO:0007669"/>
    <property type="project" value="UniProtKB-KW"/>
</dbReference>
<dbReference type="PRINTS" id="PR00069">
    <property type="entry name" value="ALDKETRDTASE"/>
</dbReference>
<dbReference type="PANTHER" id="PTHR43364:SF4">
    <property type="entry name" value="NAD(P)-LINKED OXIDOREDUCTASE SUPERFAMILY PROTEIN"/>
    <property type="match status" value="1"/>
</dbReference>
<gene>
    <name evidence="3" type="ORF">PDUR_23695</name>
</gene>
<dbReference type="InterPro" id="IPR050523">
    <property type="entry name" value="AKR_Detox_Biosynth"/>
</dbReference>
<protein>
    <submittedName>
        <fullName evidence="3">Aldo/keto reductase</fullName>
    </submittedName>
</protein>
<sequence length="341" mass="37820">MKYKQLGGTGLMVSEFCLGTMTFGGKNDPMSSVMGALDEQAAGLLVNEALEAGINFFDTANVYGVGESEEILGRSLKGKRHEAVIATKVRFRMGPGPNQVGLSRGHIIQQAEESLKRLGTDYIDLYQIHGPDPLTDWEETLRALDDLVRSGKVRYIGCSNLQGWQMMKANGISRQLGLHDFQTTQSYYSLAGRDVERDIIPVLQDQKMGLLVWSPLAGGFLSGKYTRGNQGGADDRRNKFDFPPVDREKGYVLIDVLQEIAKARETSVARIALAWLLNQPAVTSVIVGAKRPDQLQDNLGASGIILNEEELSRLDQVSRLQPEYPLWNPSVYIEDRYPNQN</sequence>
<accession>A0A089HUW4</accession>
<evidence type="ECO:0000259" key="2">
    <source>
        <dbReference type="Pfam" id="PF00248"/>
    </source>
</evidence>
<dbReference type="InterPro" id="IPR036812">
    <property type="entry name" value="NAD(P)_OxRdtase_dom_sf"/>
</dbReference>
<dbReference type="SUPFAM" id="SSF51430">
    <property type="entry name" value="NAD(P)-linked oxidoreductase"/>
    <property type="match status" value="1"/>
</dbReference>
<dbReference type="PANTHER" id="PTHR43364">
    <property type="entry name" value="NADH-SPECIFIC METHYLGLYOXAL REDUCTASE-RELATED"/>
    <property type="match status" value="1"/>
</dbReference>
<reference evidence="3 4" key="1">
    <citation type="submission" date="2014-08" db="EMBL/GenBank/DDBJ databases">
        <title>Comparative genomics of the Paenibacillus odorifer group.</title>
        <authorList>
            <person name="den Bakker H.C."/>
            <person name="Tsai Y.-C."/>
            <person name="Martin N."/>
            <person name="Korlach J."/>
            <person name="Wiedmann M."/>
        </authorList>
    </citation>
    <scope>NUCLEOTIDE SEQUENCE [LARGE SCALE GENOMIC DNA]</scope>
    <source>
        <strain evidence="3 4">DSM 1735</strain>
    </source>
</reference>
<dbReference type="KEGG" id="pdu:PDUR_23695"/>
<dbReference type="AlphaFoldDB" id="A0A089HUW4"/>
<feature type="domain" description="NADP-dependent oxidoreductase" evidence="2">
    <location>
        <begin position="17"/>
        <end position="318"/>
    </location>
</feature>
<dbReference type="Pfam" id="PF00248">
    <property type="entry name" value="Aldo_ket_red"/>
    <property type="match status" value="1"/>
</dbReference>
<evidence type="ECO:0000313" key="3">
    <source>
        <dbReference type="EMBL" id="AIQ14555.1"/>
    </source>
</evidence>